<dbReference type="SMART" id="SM00342">
    <property type="entry name" value="HTH_ARAC"/>
    <property type="match status" value="1"/>
</dbReference>
<organism evidence="5 6">
    <name type="scientific">Niallia oryzisoli</name>
    <dbReference type="NCBI Taxonomy" id="1737571"/>
    <lineage>
        <taxon>Bacteria</taxon>
        <taxon>Bacillati</taxon>
        <taxon>Bacillota</taxon>
        <taxon>Bacilli</taxon>
        <taxon>Bacillales</taxon>
        <taxon>Bacillaceae</taxon>
        <taxon>Niallia</taxon>
    </lineage>
</organism>
<dbReference type="Proteomes" id="UP001357223">
    <property type="component" value="Chromosome"/>
</dbReference>
<keyword evidence="2" id="KW-0238">DNA-binding</keyword>
<keyword evidence="3" id="KW-0804">Transcription</keyword>
<sequence length="418" mass="47883">MKKRKYQDLSKIVQILNSTTKMDTIVIDHDGNTLFQLINHPIPSVLTYQKNEYLYFNEILSKKASNYYFHYTNTYGLEYMAVGIWKGQSFYGSLAVGPFISSISIIDRIKDIILRNNLPAAERKHLEQFYQSLPILSEVEYKHLGELLVNMCGHDYISSQLISSERSMPLLNQDRLKVSIEENKDIIEKRYKTQNQLMDALAKGDKAEVNHLISMMSGIIEFSDRIPESPIRASKNMAFVLNTTFRIAAERGGVHPIYLHNISERFAILIERTKNIPDLNKLILLMANEYCDLVNTYATGQYSSIVKKTVDYIMLNLGNNLSLNRIATEIHVNPSYLSRKFKEETQMNISEFINQKRIEEAKLYLRRGNISVTDIAFLVGFNDLNYFSKVFKKVTSVTPSQYAEGIGPSGSRGQGPRP</sequence>
<dbReference type="EMBL" id="CP137640">
    <property type="protein sequence ID" value="WVX81033.1"/>
    <property type="molecule type" value="Genomic_DNA"/>
</dbReference>
<evidence type="ECO:0000256" key="1">
    <source>
        <dbReference type="ARBA" id="ARBA00023015"/>
    </source>
</evidence>
<dbReference type="Gene3D" id="1.10.10.60">
    <property type="entry name" value="Homeodomain-like"/>
    <property type="match status" value="2"/>
</dbReference>
<keyword evidence="6" id="KW-1185">Reference proteome</keyword>
<gene>
    <name evidence="5" type="ORF">R4Z09_28105</name>
</gene>
<evidence type="ECO:0000259" key="4">
    <source>
        <dbReference type="PROSITE" id="PS01124"/>
    </source>
</evidence>
<dbReference type="InterPro" id="IPR009057">
    <property type="entry name" value="Homeodomain-like_sf"/>
</dbReference>
<accession>A0ABZ2CGV8</accession>
<dbReference type="InterPro" id="IPR020449">
    <property type="entry name" value="Tscrpt_reg_AraC-type_HTH"/>
</dbReference>
<dbReference type="PANTHER" id="PTHR43280:SF28">
    <property type="entry name" value="HTH-TYPE TRANSCRIPTIONAL ACTIVATOR RHAS"/>
    <property type="match status" value="1"/>
</dbReference>
<dbReference type="InterPro" id="IPR018062">
    <property type="entry name" value="HTH_AraC-typ_CS"/>
</dbReference>
<dbReference type="PROSITE" id="PS00041">
    <property type="entry name" value="HTH_ARAC_FAMILY_1"/>
    <property type="match status" value="1"/>
</dbReference>
<keyword evidence="1" id="KW-0805">Transcription regulation</keyword>
<dbReference type="Pfam" id="PF12833">
    <property type="entry name" value="HTH_18"/>
    <property type="match status" value="1"/>
</dbReference>
<feature type="domain" description="HTH araC/xylS-type" evidence="4">
    <location>
        <begin position="307"/>
        <end position="405"/>
    </location>
</feature>
<reference evidence="5 6" key="1">
    <citation type="submission" date="2023-10" db="EMBL/GenBank/DDBJ databases">
        <title>Niallia locisalis sp.nov. isolated from a salt pond sample.</title>
        <authorList>
            <person name="Li X.-J."/>
            <person name="Dong L."/>
        </authorList>
    </citation>
    <scope>NUCLEOTIDE SEQUENCE [LARGE SCALE GENOMIC DNA]</scope>
    <source>
        <strain evidence="5 6">DSM 29761</strain>
    </source>
</reference>
<evidence type="ECO:0000313" key="5">
    <source>
        <dbReference type="EMBL" id="WVX81033.1"/>
    </source>
</evidence>
<evidence type="ECO:0000256" key="3">
    <source>
        <dbReference type="ARBA" id="ARBA00023163"/>
    </source>
</evidence>
<protein>
    <submittedName>
        <fullName evidence="5">Helix-turn-helix transcriptional regulator</fullName>
    </submittedName>
</protein>
<proteinExistence type="predicted"/>
<dbReference type="InterPro" id="IPR018060">
    <property type="entry name" value="HTH_AraC"/>
</dbReference>
<evidence type="ECO:0000313" key="6">
    <source>
        <dbReference type="Proteomes" id="UP001357223"/>
    </source>
</evidence>
<dbReference type="SUPFAM" id="SSF46689">
    <property type="entry name" value="Homeodomain-like"/>
    <property type="match status" value="2"/>
</dbReference>
<dbReference type="PROSITE" id="PS01124">
    <property type="entry name" value="HTH_ARAC_FAMILY_2"/>
    <property type="match status" value="1"/>
</dbReference>
<name>A0ABZ2CGV8_9BACI</name>
<evidence type="ECO:0000256" key="2">
    <source>
        <dbReference type="ARBA" id="ARBA00023125"/>
    </source>
</evidence>
<dbReference type="RefSeq" id="WP_338449963.1">
    <property type="nucleotide sequence ID" value="NZ_CP137640.1"/>
</dbReference>
<dbReference type="PANTHER" id="PTHR43280">
    <property type="entry name" value="ARAC-FAMILY TRANSCRIPTIONAL REGULATOR"/>
    <property type="match status" value="1"/>
</dbReference>
<dbReference type="PRINTS" id="PR00032">
    <property type="entry name" value="HTHARAC"/>
</dbReference>